<organism evidence="14 15">
    <name type="scientific">Ruminococcus turbiniformis</name>
    <dbReference type="NCBI Taxonomy" id="2881258"/>
    <lineage>
        <taxon>Bacteria</taxon>
        <taxon>Bacillati</taxon>
        <taxon>Bacillota</taxon>
        <taxon>Clostridia</taxon>
        <taxon>Eubacteriales</taxon>
        <taxon>Oscillospiraceae</taxon>
        <taxon>Ruminococcus</taxon>
    </lineage>
</organism>
<evidence type="ECO:0000256" key="13">
    <source>
        <dbReference type="SAM" id="Phobius"/>
    </source>
</evidence>
<dbReference type="Proteomes" id="UP001198151">
    <property type="component" value="Unassembled WGS sequence"/>
</dbReference>
<feature type="transmembrane region" description="Helical" evidence="13">
    <location>
        <begin position="389"/>
        <end position="409"/>
    </location>
</feature>
<dbReference type="PIRSF" id="PIRSF006603">
    <property type="entry name" value="DinF"/>
    <property type="match status" value="1"/>
</dbReference>
<keyword evidence="9 13" id="KW-1133">Transmembrane helix</keyword>
<dbReference type="CDD" id="cd13137">
    <property type="entry name" value="MATE_NorM_like"/>
    <property type="match status" value="1"/>
</dbReference>
<evidence type="ECO:0000313" key="15">
    <source>
        <dbReference type="Proteomes" id="UP001198151"/>
    </source>
</evidence>
<evidence type="ECO:0000256" key="9">
    <source>
        <dbReference type="ARBA" id="ARBA00022989"/>
    </source>
</evidence>
<evidence type="ECO:0000256" key="7">
    <source>
        <dbReference type="ARBA" id="ARBA00022475"/>
    </source>
</evidence>
<feature type="transmembrane region" description="Helical" evidence="13">
    <location>
        <begin position="132"/>
        <end position="150"/>
    </location>
</feature>
<feature type="transmembrane region" description="Helical" evidence="13">
    <location>
        <begin position="353"/>
        <end position="377"/>
    </location>
</feature>
<feature type="transmembrane region" description="Helical" evidence="13">
    <location>
        <begin position="284"/>
        <end position="304"/>
    </location>
</feature>
<proteinExistence type="inferred from homology"/>
<reference evidence="14 15" key="1">
    <citation type="submission" date="2021-10" db="EMBL/GenBank/DDBJ databases">
        <title>Anaerobic single-cell dispensing facilitates the cultivation of human gut bacteria.</title>
        <authorList>
            <person name="Afrizal A."/>
        </authorList>
    </citation>
    <scope>NUCLEOTIDE SEQUENCE [LARGE SCALE GENOMIC DNA]</scope>
    <source>
        <strain evidence="14 15">CLA-AA-H200</strain>
    </source>
</reference>
<gene>
    <name evidence="14" type="ORF">LKD70_06120</name>
</gene>
<feature type="transmembrane region" description="Helical" evidence="13">
    <location>
        <begin position="316"/>
        <end position="341"/>
    </location>
</feature>
<comment type="function">
    <text evidence="1">Multidrug efflux pump.</text>
</comment>
<evidence type="ECO:0000256" key="3">
    <source>
        <dbReference type="ARBA" id="ARBA00010199"/>
    </source>
</evidence>
<keyword evidence="10" id="KW-0406">Ion transport</keyword>
<feature type="transmembrane region" description="Helical" evidence="13">
    <location>
        <begin position="53"/>
        <end position="79"/>
    </location>
</feature>
<comment type="caution">
    <text evidence="14">The sequence shown here is derived from an EMBL/GenBank/DDBJ whole genome shotgun (WGS) entry which is preliminary data.</text>
</comment>
<evidence type="ECO:0000256" key="2">
    <source>
        <dbReference type="ARBA" id="ARBA00004651"/>
    </source>
</evidence>
<keyword evidence="8 13" id="KW-0812">Transmembrane</keyword>
<dbReference type="EMBL" id="JAJEQX010000008">
    <property type="protein sequence ID" value="MCC2254014.1"/>
    <property type="molecule type" value="Genomic_DNA"/>
</dbReference>
<keyword evidence="15" id="KW-1185">Reference proteome</keyword>
<comment type="subcellular location">
    <subcellularLocation>
        <location evidence="2">Cell membrane</location>
        <topology evidence="2">Multi-pass membrane protein</topology>
    </subcellularLocation>
</comment>
<name>A0ABS8FWJ7_9FIRM</name>
<evidence type="ECO:0000256" key="12">
    <source>
        <dbReference type="ARBA" id="ARBA00031636"/>
    </source>
</evidence>
<keyword evidence="5" id="KW-0813">Transport</keyword>
<evidence type="ECO:0000256" key="6">
    <source>
        <dbReference type="ARBA" id="ARBA00022449"/>
    </source>
</evidence>
<dbReference type="InterPro" id="IPR050222">
    <property type="entry name" value="MATE_MdtK"/>
</dbReference>
<feature type="transmembrane region" description="Helical" evidence="13">
    <location>
        <begin position="91"/>
        <end position="112"/>
    </location>
</feature>
<dbReference type="PANTHER" id="PTHR43298">
    <property type="entry name" value="MULTIDRUG RESISTANCE PROTEIN NORM-RELATED"/>
    <property type="match status" value="1"/>
</dbReference>
<dbReference type="InterPro" id="IPR002528">
    <property type="entry name" value="MATE_fam"/>
</dbReference>
<dbReference type="NCBIfam" id="TIGR00797">
    <property type="entry name" value="matE"/>
    <property type="match status" value="1"/>
</dbReference>
<evidence type="ECO:0000256" key="11">
    <source>
        <dbReference type="ARBA" id="ARBA00023136"/>
    </source>
</evidence>
<dbReference type="Pfam" id="PF01554">
    <property type="entry name" value="MatE"/>
    <property type="match status" value="2"/>
</dbReference>
<keyword evidence="6" id="KW-0050">Antiport</keyword>
<sequence length="446" mass="48561">MMRERIFDNRKLAALLIPLAIDQLLNSFMGTVDTLVVSNLGSAAISAVTLVDSINVLIVQAFFALASGGTVVCSHYLGCGKEGHAREAARQLVFITFILSVVIAALCLVFNGPVLKLIFGEVEDAVMENARIYFLFSAVSYPFIALYDDGSCILRSQENSSLPMMISVAANVVNLVLNILFVWVFHFGVAGSACATMTARIFSMLAVMYKLRSPKLTVPLTGYLSIRPDWTEVRRILRIGIPSGVENSMFQFGKLAIQSTVSLMGTAAIAAQGMTNIIENLNGILGIGIGVGLMTVVGETLGAGRKEEAVYYVKKICVVAEFVIIGSCLVMFALLHPIVYFGGMEPESAKMCIFMVTCITVVKPLVWVMAFVPAYGFRAAGDVRFTMTVSVISMWVCRVSLAIVLARVFGMGPMAVWIGMFTDWTIRCIVNTVRFKSGKWLEHQVV</sequence>
<keyword evidence="7" id="KW-1003">Cell membrane</keyword>
<feature type="transmembrane region" description="Helical" evidence="13">
    <location>
        <begin position="162"/>
        <end position="183"/>
    </location>
</feature>
<evidence type="ECO:0000256" key="8">
    <source>
        <dbReference type="ARBA" id="ARBA00022692"/>
    </source>
</evidence>
<dbReference type="PANTHER" id="PTHR43298:SF2">
    <property type="entry name" value="FMN_FAD EXPORTER YEEO-RELATED"/>
    <property type="match status" value="1"/>
</dbReference>
<evidence type="ECO:0000256" key="1">
    <source>
        <dbReference type="ARBA" id="ARBA00003408"/>
    </source>
</evidence>
<dbReference type="InterPro" id="IPR048279">
    <property type="entry name" value="MdtK-like"/>
</dbReference>
<accession>A0ABS8FWJ7</accession>
<evidence type="ECO:0000256" key="5">
    <source>
        <dbReference type="ARBA" id="ARBA00022448"/>
    </source>
</evidence>
<evidence type="ECO:0000256" key="4">
    <source>
        <dbReference type="ARBA" id="ARBA00020268"/>
    </source>
</evidence>
<evidence type="ECO:0000313" key="14">
    <source>
        <dbReference type="EMBL" id="MCC2254014.1"/>
    </source>
</evidence>
<protein>
    <recommendedName>
        <fullName evidence="4">Probable multidrug resistance protein NorM</fullName>
    </recommendedName>
    <alternativeName>
        <fullName evidence="12">Multidrug-efflux transporter</fullName>
    </alternativeName>
</protein>
<keyword evidence="11 13" id="KW-0472">Membrane</keyword>
<evidence type="ECO:0000256" key="10">
    <source>
        <dbReference type="ARBA" id="ARBA00023065"/>
    </source>
</evidence>
<comment type="similarity">
    <text evidence="3">Belongs to the multi antimicrobial extrusion (MATE) (TC 2.A.66.1) family.</text>
</comment>